<sequence length="136" mass="15171">MPEQVPASLLQQDSDSRPYWDGLAQGELRIQRCASCSKAVFYPRSLCPHCHAATLNWIVATGRGSIYSYTVVHQAYGAFATATPFVVALIELEEGVRLMSRLVDPPHERIQIGAPVQVVFQNVDENLTLPYFRIIP</sequence>
<gene>
    <name evidence="3" type="ORF">KSZ_54710</name>
</gene>
<evidence type="ECO:0000259" key="1">
    <source>
        <dbReference type="Pfam" id="PF01796"/>
    </source>
</evidence>
<feature type="domain" description="ChsH2 C-terminal OB-fold" evidence="1">
    <location>
        <begin position="57"/>
        <end position="121"/>
    </location>
</feature>
<reference evidence="3 4" key="1">
    <citation type="journal article" date="2021" name="Int. J. Syst. Evol. Microbiol.">
        <title>Reticulibacter mediterranei gen. nov., sp. nov., within the new family Reticulibacteraceae fam. nov., and Ktedonospora formicarum gen. nov., sp. nov., Ktedonobacter robiniae sp. nov., Dictyobacter formicarum sp. nov. and Dictyobacter arantiisoli sp. nov., belonging to the class Ktedonobacteria.</title>
        <authorList>
            <person name="Yabe S."/>
            <person name="Zheng Y."/>
            <person name="Wang C.M."/>
            <person name="Sakai Y."/>
            <person name="Abe K."/>
            <person name="Yokota A."/>
            <person name="Donadio S."/>
            <person name="Cavaletti L."/>
            <person name="Monciardini P."/>
        </authorList>
    </citation>
    <scope>NUCLEOTIDE SEQUENCE [LARGE SCALE GENOMIC DNA]</scope>
    <source>
        <strain evidence="3 4">SOSP1-9</strain>
    </source>
</reference>
<feature type="domain" description="ChsH2 rubredoxin-like zinc ribbon" evidence="2">
    <location>
        <begin position="20"/>
        <end position="55"/>
    </location>
</feature>
<dbReference type="Pfam" id="PF01796">
    <property type="entry name" value="OB_ChsH2_C"/>
    <property type="match status" value="1"/>
</dbReference>
<comment type="caution">
    <text evidence="3">The sequence shown here is derived from an EMBL/GenBank/DDBJ whole genome shotgun (WGS) entry which is preliminary data.</text>
</comment>
<dbReference type="RefSeq" id="WP_201365027.1">
    <property type="nucleotide sequence ID" value="NZ_BNJJ01000017.1"/>
</dbReference>
<dbReference type="InterPro" id="IPR052513">
    <property type="entry name" value="Thioester_dehydratase-like"/>
</dbReference>
<keyword evidence="4" id="KW-1185">Reference proteome</keyword>
<evidence type="ECO:0000259" key="2">
    <source>
        <dbReference type="Pfam" id="PF12172"/>
    </source>
</evidence>
<dbReference type="InterPro" id="IPR002878">
    <property type="entry name" value="ChsH2_C"/>
</dbReference>
<dbReference type="InterPro" id="IPR022002">
    <property type="entry name" value="ChsH2_Znr"/>
</dbReference>
<dbReference type="Gene3D" id="6.10.30.10">
    <property type="match status" value="1"/>
</dbReference>
<name>A0ABQ3VNT6_9CHLR</name>
<dbReference type="Proteomes" id="UP000635565">
    <property type="component" value="Unassembled WGS sequence"/>
</dbReference>
<dbReference type="InterPro" id="IPR012340">
    <property type="entry name" value="NA-bd_OB-fold"/>
</dbReference>
<dbReference type="SUPFAM" id="SSF50249">
    <property type="entry name" value="Nucleic acid-binding proteins"/>
    <property type="match status" value="1"/>
</dbReference>
<evidence type="ECO:0000313" key="4">
    <source>
        <dbReference type="Proteomes" id="UP000635565"/>
    </source>
</evidence>
<proteinExistence type="predicted"/>
<organism evidence="3 4">
    <name type="scientific">Dictyobacter formicarum</name>
    <dbReference type="NCBI Taxonomy" id="2778368"/>
    <lineage>
        <taxon>Bacteria</taxon>
        <taxon>Bacillati</taxon>
        <taxon>Chloroflexota</taxon>
        <taxon>Ktedonobacteria</taxon>
        <taxon>Ktedonobacterales</taxon>
        <taxon>Dictyobacteraceae</taxon>
        <taxon>Dictyobacter</taxon>
    </lineage>
</organism>
<accession>A0ABQ3VNT6</accession>
<dbReference type="PANTHER" id="PTHR34075:SF5">
    <property type="entry name" value="BLR3430 PROTEIN"/>
    <property type="match status" value="1"/>
</dbReference>
<dbReference type="Pfam" id="PF12172">
    <property type="entry name" value="zf-ChsH2"/>
    <property type="match status" value="1"/>
</dbReference>
<dbReference type="EMBL" id="BNJJ01000017">
    <property type="protein sequence ID" value="GHO87465.1"/>
    <property type="molecule type" value="Genomic_DNA"/>
</dbReference>
<evidence type="ECO:0000313" key="3">
    <source>
        <dbReference type="EMBL" id="GHO87465.1"/>
    </source>
</evidence>
<evidence type="ECO:0008006" key="5">
    <source>
        <dbReference type="Google" id="ProtNLM"/>
    </source>
</evidence>
<protein>
    <recommendedName>
        <fullName evidence="5">DNA-binding protein</fullName>
    </recommendedName>
</protein>
<dbReference type="PANTHER" id="PTHR34075">
    <property type="entry name" value="BLR3430 PROTEIN"/>
    <property type="match status" value="1"/>
</dbReference>